<name>A0ABT3F818_9PSED</name>
<reference evidence="5" key="1">
    <citation type="submission" date="2022-07" db="EMBL/GenBank/DDBJ databases">
        <title>Pseudomonas agronomica sp. nov.: a novel bacterium with biotechnological application in the synthesis of biofertilizers from valorized agricultural residues.</title>
        <authorList>
            <person name="Robas M."/>
            <person name="Fernandez V.M."/>
            <person name="Luna L."/>
            <person name="Provanza A."/>
            <person name="Jimenez P.A."/>
        </authorList>
    </citation>
    <scope>NUCLEOTIDE SEQUENCE</scope>
    <source>
        <strain evidence="5">SAICEU22T</strain>
    </source>
</reference>
<dbReference type="GO" id="GO:0016787">
    <property type="term" value="F:hydrolase activity"/>
    <property type="evidence" value="ECO:0007669"/>
    <property type="project" value="UniProtKB-KW"/>
</dbReference>
<comment type="similarity">
    <text evidence="1">Belongs to the type-I restriction system S methylase family.</text>
</comment>
<keyword evidence="5" id="KW-0378">Hydrolase</keyword>
<protein>
    <submittedName>
        <fullName evidence="5">Restriction endonuclease subunit S</fullName>
        <ecNumber evidence="5">3.1.21.-</ecNumber>
    </submittedName>
</protein>
<dbReference type="Gene3D" id="3.90.220.20">
    <property type="entry name" value="DNA methylase specificity domains"/>
    <property type="match status" value="2"/>
</dbReference>
<sequence>MSNVIKTKKVFAGKTAPLRELCFSITDCHHSTPVWSERGKIVVRSFNIRSGKLDLSSTSYTDEKTFQERTLRAKPEGGDLIITREAPMGEVCIIPDGLECCLGQRMVLIKPNPEKITSEYLLYAMQSDFVQRQINQSDKTGSIVSNLRIPLLKELEIPLVDQSEKIAVVLSTIDAKIDCNNHINAELEAMAKTLYGYWFMQFDFPDFNGKPYKSSGGKMVYNTTLKRIIPCGWSDSNILAVADLLGGGTPTKKKAEYWGGDIPFFTPTDADGQSFKFSTADYITDEGLKGSSTKVFGRHTIFITARGSVGKLALAGVDMAMNQSCYALRAKPGISHTFLFFLAKELIHHLQVKSSGSVFDSIVSNDIELTKLAIPTEDVIEKFAAVVEPAFEKIASNIQENLQLTQLRNWLLPMLMNGQVTVA</sequence>
<dbReference type="PANTHER" id="PTHR30408">
    <property type="entry name" value="TYPE-1 RESTRICTION ENZYME ECOKI SPECIFICITY PROTEIN"/>
    <property type="match status" value="1"/>
</dbReference>
<dbReference type="InterPro" id="IPR052021">
    <property type="entry name" value="Type-I_RS_S_subunit"/>
</dbReference>
<dbReference type="RefSeq" id="WP_264427587.1">
    <property type="nucleotide sequence ID" value="NZ_JAOSHO010000088.1"/>
</dbReference>
<keyword evidence="3" id="KW-0238">DNA-binding</keyword>
<dbReference type="CDD" id="cd17246">
    <property type="entry name" value="RMtype1_S_SonII-TRD2-CR2_like"/>
    <property type="match status" value="1"/>
</dbReference>
<evidence type="ECO:0000256" key="1">
    <source>
        <dbReference type="ARBA" id="ARBA00010923"/>
    </source>
</evidence>
<dbReference type="CDD" id="cd17243">
    <property type="entry name" value="RMtype1_S_AchA6I-TRD2-CR2_like"/>
    <property type="match status" value="1"/>
</dbReference>
<dbReference type="Proteomes" id="UP001061999">
    <property type="component" value="Unassembled WGS sequence"/>
</dbReference>
<keyword evidence="5" id="KW-0540">Nuclease</keyword>
<evidence type="ECO:0000256" key="2">
    <source>
        <dbReference type="ARBA" id="ARBA00022747"/>
    </source>
</evidence>
<keyword evidence="6" id="KW-1185">Reference proteome</keyword>
<organism evidence="5 6">
    <name type="scientific">Pseudomonas agronomica</name>
    <dbReference type="NCBI Taxonomy" id="2979328"/>
    <lineage>
        <taxon>Bacteria</taxon>
        <taxon>Pseudomonadati</taxon>
        <taxon>Pseudomonadota</taxon>
        <taxon>Gammaproteobacteria</taxon>
        <taxon>Pseudomonadales</taxon>
        <taxon>Pseudomonadaceae</taxon>
        <taxon>Pseudomonas</taxon>
    </lineage>
</organism>
<accession>A0ABT3F818</accession>
<dbReference type="PANTHER" id="PTHR30408:SF13">
    <property type="entry name" value="TYPE I RESTRICTION ENZYME HINDI SPECIFICITY SUBUNIT"/>
    <property type="match status" value="1"/>
</dbReference>
<keyword evidence="2" id="KW-0680">Restriction system</keyword>
<gene>
    <name evidence="5" type="ORF">OC610_09585</name>
</gene>
<keyword evidence="5" id="KW-0255">Endonuclease</keyword>
<feature type="domain" description="Type I restriction modification DNA specificity" evidence="4">
    <location>
        <begin position="232"/>
        <end position="401"/>
    </location>
</feature>
<dbReference type="EMBL" id="JAOSHO010000088">
    <property type="protein sequence ID" value="MCW1244655.1"/>
    <property type="molecule type" value="Genomic_DNA"/>
</dbReference>
<comment type="caution">
    <text evidence="5">The sequence shown here is derived from an EMBL/GenBank/DDBJ whole genome shotgun (WGS) entry which is preliminary data.</text>
</comment>
<dbReference type="GO" id="GO:0004519">
    <property type="term" value="F:endonuclease activity"/>
    <property type="evidence" value="ECO:0007669"/>
    <property type="project" value="UniProtKB-KW"/>
</dbReference>
<dbReference type="Pfam" id="PF01420">
    <property type="entry name" value="Methylase_S"/>
    <property type="match status" value="2"/>
</dbReference>
<evidence type="ECO:0000313" key="5">
    <source>
        <dbReference type="EMBL" id="MCW1244655.1"/>
    </source>
</evidence>
<evidence type="ECO:0000259" key="4">
    <source>
        <dbReference type="Pfam" id="PF01420"/>
    </source>
</evidence>
<dbReference type="SUPFAM" id="SSF116734">
    <property type="entry name" value="DNA methylase specificity domain"/>
    <property type="match status" value="2"/>
</dbReference>
<dbReference type="InterPro" id="IPR000055">
    <property type="entry name" value="Restrct_endonuc_typeI_TRD"/>
</dbReference>
<proteinExistence type="inferred from homology"/>
<dbReference type="InterPro" id="IPR044946">
    <property type="entry name" value="Restrct_endonuc_typeI_TRD_sf"/>
</dbReference>
<evidence type="ECO:0000256" key="3">
    <source>
        <dbReference type="ARBA" id="ARBA00023125"/>
    </source>
</evidence>
<evidence type="ECO:0000313" key="6">
    <source>
        <dbReference type="Proteomes" id="UP001061999"/>
    </source>
</evidence>
<feature type="domain" description="Type I restriction modification DNA specificity" evidence="4">
    <location>
        <begin position="56"/>
        <end position="189"/>
    </location>
</feature>
<dbReference type="EC" id="3.1.21.-" evidence="5"/>